<dbReference type="AlphaFoldDB" id="A0A6J6DB07"/>
<sequence>MGEAKVSVTTLLAPVEETPVTAIGTPLFKTVKSDGEAVVDRRVSLKVNVTVSPVLATAVDDKVGGV</sequence>
<reference evidence="1" key="1">
    <citation type="submission" date="2020-05" db="EMBL/GenBank/DDBJ databases">
        <authorList>
            <person name="Chiriac C."/>
            <person name="Salcher M."/>
            <person name="Ghai R."/>
            <person name="Kavagutti S V."/>
        </authorList>
    </citation>
    <scope>NUCLEOTIDE SEQUENCE</scope>
</reference>
<protein>
    <submittedName>
        <fullName evidence="1">Unannotated protein</fullName>
    </submittedName>
</protein>
<proteinExistence type="predicted"/>
<gene>
    <name evidence="1" type="ORF">UFOPK1572_00845</name>
</gene>
<name>A0A6J6DB07_9ZZZZ</name>
<dbReference type="EMBL" id="CAEZTC010000096">
    <property type="protein sequence ID" value="CAB4561160.1"/>
    <property type="molecule type" value="Genomic_DNA"/>
</dbReference>
<organism evidence="1">
    <name type="scientific">freshwater metagenome</name>
    <dbReference type="NCBI Taxonomy" id="449393"/>
    <lineage>
        <taxon>unclassified sequences</taxon>
        <taxon>metagenomes</taxon>
        <taxon>ecological metagenomes</taxon>
    </lineage>
</organism>
<accession>A0A6J6DB07</accession>
<evidence type="ECO:0000313" key="1">
    <source>
        <dbReference type="EMBL" id="CAB4561160.1"/>
    </source>
</evidence>